<evidence type="ECO:0000256" key="1">
    <source>
        <dbReference type="SAM" id="MobiDB-lite"/>
    </source>
</evidence>
<dbReference type="HOGENOM" id="CLU_002498_0_1_1"/>
<evidence type="ECO:0000313" key="2">
    <source>
        <dbReference type="EMBL" id="KIJ58567.1"/>
    </source>
</evidence>
<organism evidence="2 3">
    <name type="scientific">Hydnomerulius pinastri MD-312</name>
    <dbReference type="NCBI Taxonomy" id="994086"/>
    <lineage>
        <taxon>Eukaryota</taxon>
        <taxon>Fungi</taxon>
        <taxon>Dikarya</taxon>
        <taxon>Basidiomycota</taxon>
        <taxon>Agaricomycotina</taxon>
        <taxon>Agaricomycetes</taxon>
        <taxon>Agaricomycetidae</taxon>
        <taxon>Boletales</taxon>
        <taxon>Boletales incertae sedis</taxon>
        <taxon>Leucogyrophana</taxon>
    </lineage>
</organism>
<dbReference type="InterPro" id="IPR041078">
    <property type="entry name" value="Plavaka"/>
</dbReference>
<proteinExistence type="predicted"/>
<accession>A0A0C9W7T1</accession>
<keyword evidence="3" id="KW-1185">Reference proteome</keyword>
<protein>
    <submittedName>
        <fullName evidence="2">Uncharacterized protein</fullName>
    </submittedName>
</protein>
<evidence type="ECO:0000313" key="3">
    <source>
        <dbReference type="Proteomes" id="UP000053820"/>
    </source>
</evidence>
<name>A0A0C9W7T1_9AGAM</name>
<dbReference type="OrthoDB" id="2687259at2759"/>
<dbReference type="EMBL" id="KN839926">
    <property type="protein sequence ID" value="KIJ58567.1"/>
    <property type="molecule type" value="Genomic_DNA"/>
</dbReference>
<dbReference type="Pfam" id="PF18759">
    <property type="entry name" value="Plavaka"/>
    <property type="match status" value="1"/>
</dbReference>
<dbReference type="AlphaFoldDB" id="A0A0C9W7T1"/>
<reference evidence="2 3" key="1">
    <citation type="submission" date="2014-04" db="EMBL/GenBank/DDBJ databases">
        <title>Evolutionary Origins and Diversification of the Mycorrhizal Mutualists.</title>
        <authorList>
            <consortium name="DOE Joint Genome Institute"/>
            <consortium name="Mycorrhizal Genomics Consortium"/>
            <person name="Kohler A."/>
            <person name="Kuo A."/>
            <person name="Nagy L.G."/>
            <person name="Floudas D."/>
            <person name="Copeland A."/>
            <person name="Barry K.W."/>
            <person name="Cichocki N."/>
            <person name="Veneault-Fourrey C."/>
            <person name="LaButti K."/>
            <person name="Lindquist E.A."/>
            <person name="Lipzen A."/>
            <person name="Lundell T."/>
            <person name="Morin E."/>
            <person name="Murat C."/>
            <person name="Riley R."/>
            <person name="Ohm R."/>
            <person name="Sun H."/>
            <person name="Tunlid A."/>
            <person name="Henrissat B."/>
            <person name="Grigoriev I.V."/>
            <person name="Hibbett D.S."/>
            <person name="Martin F."/>
        </authorList>
    </citation>
    <scope>NUCLEOTIDE SEQUENCE [LARGE SCALE GENOMIC DNA]</scope>
    <source>
        <strain evidence="2 3">MD-312</strain>
    </source>
</reference>
<sequence>MGTPANSFGLFRVYDQGSLPSHNPRITSKAAQPHRWSENSTSTDLESSFFPYPNENSFRLGDWYWNQGTQLSQRNFQKLLELIGSAEFHAEDVRNTNWTTINCQLGNLDPAETPLATATPSATTDIEEWLDADSGWIRSTVTVSVLFHRCCLRPGPKDYPVNDFYHRSLTSIIHETLLNPTHHQHFHYEPYELRWQPPHKAQDLRIHGELFTSNAFLDAHRSLQDSPKEPGCDLLRRIVALMFWSDVTLLTTFSDAKLWPLYVFLGNEPKDKRGQPTAYLCTHAAYFQSLPDSFKDFVLENTGGKLPGDAFFMHCRWELFHAQWRVLLDDDFIEAYTHGLVLSGYDGIKRRLYPRIFTYSADYPENDTEEKRRKVAAARRLIYKNQYVVDTPQVEELLKDESLVPTVNAFSDRLAHLGFNLHLILVVDLLHEFELGVWKVIFIHLLRMLDSLKSNLLSDLDYRYRQVPTFGRGTVRRFHRNVSELKKMMARDFEDLLQCAIPVFTGLFPEPHHAVITRVLFLLGYWHGMAKLRMHTDETLGILENVMKALGEALRKSVAETCPAFATRELRCEAECQRRRQAHEGLGNGSVAETQGTTNDKNVRNAKVLNLKTYKLHALGDYAAQIRQYGTTDSYSTQPGELEHRTSKGRFTRMSRKAYIAQLAAIERRQARIRRIRVRSQREALMGDDPVPNAPDLHYVIGKSQNHPKDITNFVQSNTDDPAVKDFVVKLKKHLLPRIQQIHRENECMDMTLRTPRSSLECPDDDLSLFAVLTQVIFKGNHIFWHNICRINYTTYDLC</sequence>
<feature type="region of interest" description="Disordered" evidence="1">
    <location>
        <begin position="22"/>
        <end position="42"/>
    </location>
</feature>
<gene>
    <name evidence="2" type="ORF">HYDPIDRAFT_34041</name>
</gene>
<dbReference type="Proteomes" id="UP000053820">
    <property type="component" value="Unassembled WGS sequence"/>
</dbReference>